<comment type="similarity">
    <text evidence="1">Belongs to the peptidase S49 family.</text>
</comment>
<dbReference type="GO" id="GO:0008236">
    <property type="term" value="F:serine-type peptidase activity"/>
    <property type="evidence" value="ECO:0007669"/>
    <property type="project" value="UniProtKB-KW"/>
</dbReference>
<protein>
    <submittedName>
        <fullName evidence="8">Signal peptide peptidase SppA</fullName>
    </submittedName>
</protein>
<sequence length="609" mass="65865">MYQCTVKMKKTEPRKLRITPFRAGCLIMILFVVVSVIGLFRLVQSARALPDSFVLVLNVAGQLPEIPDSPVPASGFFGQEPVAGLQEMLFAMEHAAADERVKEVMVEIRSAEVSPAVVQQLHRAISHVQDAGKPVTAFLRGGAEDADLWIASACDSVIVEQGSTLLLDGLKAELLFYTGVFEKIGVSFQAAQWKEWKSGVEPFVRKGASRESRAQLESILDDVYRTYLDDMTVKRELVDGEYEKLVNSEPLMNAERAFELGLCDRVEGYWEYISSISGRYSENNGLTAAEVLVDAGRYVRSEGLYGTSPDSPGIGVLTVEGGISGSGNTPSDGLGSGITEDRFRVALDAALENDNVRAIVLRINSPGGDALASANMRRMLDSARTRKPVVVSMSGVAASGGYMMALASDSVFAEPLTLTGSIGVYALKPVIGDLGKAVGLEREVIARGAYADAYTVFKPLDDESFSRFMEAAGWVYDDFILQVSRSRGLLPEEVDRLAGGRVWTGRMALEHGLVDSTGGLFDAVRAAAMLAGMETGVLPPVERYPAPKHMLELLFEGGIGTSVSIVLSEVADRFFYAQGLLDHRAGFMSDVGPGGVQVRADMPYMIRIR</sequence>
<dbReference type="Proteomes" id="UP000886335">
    <property type="component" value="Unassembled WGS sequence"/>
</dbReference>
<dbReference type="Gene3D" id="6.20.330.10">
    <property type="match status" value="2"/>
</dbReference>
<dbReference type="GO" id="GO:0016020">
    <property type="term" value="C:membrane"/>
    <property type="evidence" value="ECO:0007669"/>
    <property type="project" value="InterPro"/>
</dbReference>
<evidence type="ECO:0000256" key="1">
    <source>
        <dbReference type="ARBA" id="ARBA00008683"/>
    </source>
</evidence>
<evidence type="ECO:0000256" key="3">
    <source>
        <dbReference type="ARBA" id="ARBA00022801"/>
    </source>
</evidence>
<evidence type="ECO:0000256" key="2">
    <source>
        <dbReference type="ARBA" id="ARBA00022670"/>
    </source>
</evidence>
<keyword evidence="6" id="KW-0472">Membrane</keyword>
<evidence type="ECO:0000256" key="6">
    <source>
        <dbReference type="SAM" id="Phobius"/>
    </source>
</evidence>
<keyword evidence="2" id="KW-0645">Protease</keyword>
<dbReference type="SUPFAM" id="SSF52096">
    <property type="entry name" value="ClpP/crotonase"/>
    <property type="match status" value="2"/>
</dbReference>
<dbReference type="AlphaFoldDB" id="A0A831SPD0"/>
<gene>
    <name evidence="8" type="ORF">ENN50_02225</name>
</gene>
<feature type="active site" description="Nucleophile" evidence="5">
    <location>
        <position position="399"/>
    </location>
</feature>
<organism evidence="8">
    <name type="scientific">Prosthecochloris aestuarii</name>
    <dbReference type="NCBI Taxonomy" id="1102"/>
    <lineage>
        <taxon>Bacteria</taxon>
        <taxon>Pseudomonadati</taxon>
        <taxon>Chlorobiota</taxon>
        <taxon>Chlorobiia</taxon>
        <taxon>Chlorobiales</taxon>
        <taxon>Chlorobiaceae</taxon>
        <taxon>Prosthecochloris</taxon>
    </lineage>
</organism>
<accession>A0A831SPD0</accession>
<feature type="domain" description="Peptidase S49" evidence="7">
    <location>
        <begin position="129"/>
        <end position="273"/>
    </location>
</feature>
<keyword evidence="3" id="KW-0378">Hydrolase</keyword>
<evidence type="ECO:0000256" key="5">
    <source>
        <dbReference type="PIRSR" id="PIRSR001217-1"/>
    </source>
</evidence>
<dbReference type="InterPro" id="IPR047272">
    <property type="entry name" value="S49_SppA_C"/>
</dbReference>
<dbReference type="PIRSF" id="PIRSF001217">
    <property type="entry name" value="Protease_4_SppA"/>
    <property type="match status" value="1"/>
</dbReference>
<evidence type="ECO:0000256" key="4">
    <source>
        <dbReference type="ARBA" id="ARBA00022825"/>
    </source>
</evidence>
<proteinExistence type="inferred from homology"/>
<dbReference type="Gene3D" id="3.90.226.10">
    <property type="entry name" value="2-enoyl-CoA Hydratase, Chain A, domain 1"/>
    <property type="match status" value="2"/>
</dbReference>
<keyword evidence="4" id="KW-0720">Serine protease</keyword>
<dbReference type="CDD" id="cd07018">
    <property type="entry name" value="S49_SppA_67K_type"/>
    <property type="match status" value="1"/>
</dbReference>
<feature type="active site" description="Proton donor/acceptor" evidence="5">
    <location>
        <position position="197"/>
    </location>
</feature>
<dbReference type="EMBL" id="DSBW01000052">
    <property type="protein sequence ID" value="HED30511.1"/>
    <property type="molecule type" value="Genomic_DNA"/>
</dbReference>
<dbReference type="InterPro" id="IPR004634">
    <property type="entry name" value="Pept_S49_pIV"/>
</dbReference>
<dbReference type="InterPro" id="IPR029045">
    <property type="entry name" value="ClpP/crotonase-like_dom_sf"/>
</dbReference>
<dbReference type="InterPro" id="IPR047217">
    <property type="entry name" value="S49_SppA_67K_type_N"/>
</dbReference>
<evidence type="ECO:0000259" key="7">
    <source>
        <dbReference type="Pfam" id="PF01343"/>
    </source>
</evidence>
<comment type="caution">
    <text evidence="8">The sequence shown here is derived from an EMBL/GenBank/DDBJ whole genome shotgun (WGS) entry which is preliminary data.</text>
</comment>
<feature type="transmembrane region" description="Helical" evidence="6">
    <location>
        <begin position="21"/>
        <end position="43"/>
    </location>
</feature>
<dbReference type="CDD" id="cd07023">
    <property type="entry name" value="S49_Sppa_N_C"/>
    <property type="match status" value="1"/>
</dbReference>
<dbReference type="InterPro" id="IPR002142">
    <property type="entry name" value="Peptidase_S49"/>
</dbReference>
<name>A0A831SPD0_PROAE</name>
<dbReference type="Pfam" id="PF01343">
    <property type="entry name" value="Peptidase_S49"/>
    <property type="match status" value="2"/>
</dbReference>
<dbReference type="GO" id="GO:0006465">
    <property type="term" value="P:signal peptide processing"/>
    <property type="evidence" value="ECO:0007669"/>
    <property type="project" value="InterPro"/>
</dbReference>
<keyword evidence="6" id="KW-1133">Transmembrane helix</keyword>
<keyword evidence="6" id="KW-0812">Transmembrane</keyword>
<reference evidence="8" key="1">
    <citation type="journal article" date="2020" name="mSystems">
        <title>Genome- and Community-Level Interaction Insights into Carbon Utilization and Element Cycling Functions of Hydrothermarchaeota in Hydrothermal Sediment.</title>
        <authorList>
            <person name="Zhou Z."/>
            <person name="Liu Y."/>
            <person name="Xu W."/>
            <person name="Pan J."/>
            <person name="Luo Z.H."/>
            <person name="Li M."/>
        </authorList>
    </citation>
    <scope>NUCLEOTIDE SEQUENCE [LARGE SCALE GENOMIC DNA]</scope>
    <source>
        <strain evidence="8">SpSt-1181</strain>
    </source>
</reference>
<dbReference type="PANTHER" id="PTHR33209">
    <property type="entry name" value="PROTEASE 4"/>
    <property type="match status" value="1"/>
</dbReference>
<dbReference type="PANTHER" id="PTHR33209:SF1">
    <property type="entry name" value="PEPTIDASE S49 DOMAIN-CONTAINING PROTEIN"/>
    <property type="match status" value="1"/>
</dbReference>
<evidence type="ECO:0000313" key="8">
    <source>
        <dbReference type="EMBL" id="HED30511.1"/>
    </source>
</evidence>
<feature type="domain" description="Peptidase S49" evidence="7">
    <location>
        <begin position="384"/>
        <end position="533"/>
    </location>
</feature>